<name>A0A137P453_CONC2</name>
<evidence type="ECO:0000313" key="4">
    <source>
        <dbReference type="EMBL" id="KXN69786.1"/>
    </source>
</evidence>
<feature type="transmembrane region" description="Helical" evidence="2">
    <location>
        <begin position="222"/>
        <end position="244"/>
    </location>
</feature>
<feature type="compositionally biased region" description="Low complexity" evidence="1">
    <location>
        <begin position="170"/>
        <end position="202"/>
    </location>
</feature>
<evidence type="ECO:0000256" key="3">
    <source>
        <dbReference type="SAM" id="SignalP"/>
    </source>
</evidence>
<keyword evidence="2" id="KW-1133">Transmembrane helix</keyword>
<proteinExistence type="predicted"/>
<gene>
    <name evidence="4" type="ORF">CONCODRAFT_79143</name>
</gene>
<protein>
    <recommendedName>
        <fullName evidence="6">Mid2 domain-containing protein</fullName>
    </recommendedName>
</protein>
<dbReference type="PROSITE" id="PS51257">
    <property type="entry name" value="PROKAR_LIPOPROTEIN"/>
    <property type="match status" value="1"/>
</dbReference>
<evidence type="ECO:0000256" key="1">
    <source>
        <dbReference type="SAM" id="MobiDB-lite"/>
    </source>
</evidence>
<reference evidence="4 5" key="1">
    <citation type="journal article" date="2015" name="Genome Biol. Evol.">
        <title>Phylogenomic analyses indicate that early fungi evolved digesting cell walls of algal ancestors of land plants.</title>
        <authorList>
            <person name="Chang Y."/>
            <person name="Wang S."/>
            <person name="Sekimoto S."/>
            <person name="Aerts A.L."/>
            <person name="Choi C."/>
            <person name="Clum A."/>
            <person name="LaButti K.M."/>
            <person name="Lindquist E.A."/>
            <person name="Yee Ngan C."/>
            <person name="Ohm R.A."/>
            <person name="Salamov A.A."/>
            <person name="Grigoriev I.V."/>
            <person name="Spatafora J.W."/>
            <person name="Berbee M.L."/>
        </authorList>
    </citation>
    <scope>NUCLEOTIDE SEQUENCE [LARGE SCALE GENOMIC DNA]</scope>
    <source>
        <strain evidence="4 5">NRRL 28638</strain>
    </source>
</reference>
<keyword evidence="3" id="KW-0732">Signal</keyword>
<keyword evidence="5" id="KW-1185">Reference proteome</keyword>
<feature type="region of interest" description="Disordered" evidence="1">
    <location>
        <begin position="143"/>
        <end position="212"/>
    </location>
</feature>
<keyword evidence="2" id="KW-0472">Membrane</keyword>
<dbReference type="Proteomes" id="UP000070444">
    <property type="component" value="Unassembled WGS sequence"/>
</dbReference>
<organism evidence="4 5">
    <name type="scientific">Conidiobolus coronatus (strain ATCC 28846 / CBS 209.66 / NRRL 28638)</name>
    <name type="common">Delacroixia coronata</name>
    <dbReference type="NCBI Taxonomy" id="796925"/>
    <lineage>
        <taxon>Eukaryota</taxon>
        <taxon>Fungi</taxon>
        <taxon>Fungi incertae sedis</taxon>
        <taxon>Zoopagomycota</taxon>
        <taxon>Entomophthoromycotina</taxon>
        <taxon>Entomophthoromycetes</taxon>
        <taxon>Entomophthorales</taxon>
        <taxon>Ancylistaceae</taxon>
        <taxon>Conidiobolus</taxon>
    </lineage>
</organism>
<dbReference type="AlphaFoldDB" id="A0A137P453"/>
<keyword evidence="2" id="KW-0812">Transmembrane</keyword>
<accession>A0A137P453</accession>
<evidence type="ECO:0000313" key="5">
    <source>
        <dbReference type="Proteomes" id="UP000070444"/>
    </source>
</evidence>
<evidence type="ECO:0000256" key="2">
    <source>
        <dbReference type="SAM" id="Phobius"/>
    </source>
</evidence>
<feature type="chain" id="PRO_5007294419" description="Mid2 domain-containing protein" evidence="3">
    <location>
        <begin position="26"/>
        <end position="303"/>
    </location>
</feature>
<evidence type="ECO:0008006" key="6">
    <source>
        <dbReference type="Google" id="ProtNLM"/>
    </source>
</evidence>
<sequence>MKAGYCKFINSLLLAGIWLSYTALACPPGYADCPYFGCTPGQCPQSCNSITNEGMCSNTGNGDKRCKWFNTYCGQDITCMPAVNGCSPGCMVCGSFGCMPEGSNGCPQRCDLYALEIQCNGSPVYGSNTCRWAGDKCAPAIFTPPSTNATNPEKDTPSPTHTSETEEESPTSTETNSQTSATSTNTSSRPSATSSSPTSSSSGMPGAAENSTVNINTTDSGYIGMIVGIVLGVIGLIGIIVVLVHRYRQKVRAQTNEDFGYRTTGTTPLLDRPNSFLHALKSIMDNDINLTKMRTPTTMTSPQ</sequence>
<feature type="signal peptide" evidence="3">
    <location>
        <begin position="1"/>
        <end position="25"/>
    </location>
</feature>
<dbReference type="EMBL" id="KQ964523">
    <property type="protein sequence ID" value="KXN69786.1"/>
    <property type="molecule type" value="Genomic_DNA"/>
</dbReference>